<dbReference type="Proteomes" id="UP000306477">
    <property type="component" value="Unassembled WGS sequence"/>
</dbReference>
<feature type="compositionally biased region" description="Basic and acidic residues" evidence="1">
    <location>
        <begin position="38"/>
        <end position="63"/>
    </location>
</feature>
<evidence type="ECO:0000313" key="2">
    <source>
        <dbReference type="EMBL" id="THE11946.1"/>
    </source>
</evidence>
<keyword evidence="3" id="KW-1185">Reference proteome</keyword>
<feature type="region of interest" description="Disordered" evidence="1">
    <location>
        <begin position="33"/>
        <end position="63"/>
    </location>
</feature>
<protein>
    <submittedName>
        <fullName evidence="2">Uncharacterized protein</fullName>
    </submittedName>
</protein>
<dbReference type="EMBL" id="SLUB01000022">
    <property type="protein sequence ID" value="THE11946.1"/>
    <property type="molecule type" value="Genomic_DNA"/>
</dbReference>
<accession>A0A4S3PRQ8</accession>
<sequence length="221" mass="25230">MGFWNKVGKVVGAVIDHAPEVIGALQQEAAKKQASLQKEADRRIKEHERKVTQAEKSNRMSDPDFARKVKEEKEKLNTYYNRGSQSKNASGEATYKGLTVSQWNQKWIRLGVLSSLTLEDLSRYNKHIGLYKAEMNGQVVYLGRAIEYNNGGFRKRLRDYVRNSDSARTHGSGQKMNENRDRVQISILIVGSSAEDVETVKALERAMISHLNVRWNVQHNR</sequence>
<proteinExistence type="predicted"/>
<name>A0A4S3PRQ8_9BACI</name>
<gene>
    <name evidence="2" type="ORF">E1I69_13115</name>
</gene>
<dbReference type="OrthoDB" id="2848668at2"/>
<evidence type="ECO:0000313" key="3">
    <source>
        <dbReference type="Proteomes" id="UP000306477"/>
    </source>
</evidence>
<reference evidence="2 3" key="1">
    <citation type="journal article" date="2019" name="Indoor Air">
        <title>Impacts of indoor surface finishes on bacterial viability.</title>
        <authorList>
            <person name="Hu J."/>
            <person name="Maamar S.B."/>
            <person name="Glawe A.J."/>
            <person name="Gottel N."/>
            <person name="Gilbert J.A."/>
            <person name="Hartmann E.M."/>
        </authorList>
    </citation>
    <scope>NUCLEOTIDE SEQUENCE [LARGE SCALE GENOMIC DNA]</scope>
    <source>
        <strain evidence="2 3">AF060A6</strain>
    </source>
</reference>
<dbReference type="RefSeq" id="WP_136380050.1">
    <property type="nucleotide sequence ID" value="NZ_SLUB01000022.1"/>
</dbReference>
<evidence type="ECO:0000256" key="1">
    <source>
        <dbReference type="SAM" id="MobiDB-lite"/>
    </source>
</evidence>
<comment type="caution">
    <text evidence="2">The sequence shown here is derived from an EMBL/GenBank/DDBJ whole genome shotgun (WGS) entry which is preliminary data.</text>
</comment>
<dbReference type="AlphaFoldDB" id="A0A4S3PRQ8"/>
<organism evidence="2 3">
    <name type="scientific">Bacillus timonensis</name>
    <dbReference type="NCBI Taxonomy" id="1033734"/>
    <lineage>
        <taxon>Bacteria</taxon>
        <taxon>Bacillati</taxon>
        <taxon>Bacillota</taxon>
        <taxon>Bacilli</taxon>
        <taxon>Bacillales</taxon>
        <taxon>Bacillaceae</taxon>
        <taxon>Bacillus</taxon>
    </lineage>
</organism>